<organism evidence="2 3">
    <name type="scientific">Methylobacterium komagatae</name>
    <dbReference type="NCBI Taxonomy" id="374425"/>
    <lineage>
        <taxon>Bacteria</taxon>
        <taxon>Pseudomonadati</taxon>
        <taxon>Pseudomonadota</taxon>
        <taxon>Alphaproteobacteria</taxon>
        <taxon>Hyphomicrobiales</taxon>
        <taxon>Methylobacteriaceae</taxon>
        <taxon>Methylobacterium</taxon>
    </lineage>
</organism>
<evidence type="ECO:0000313" key="3">
    <source>
        <dbReference type="Proteomes" id="UP001596292"/>
    </source>
</evidence>
<keyword evidence="1" id="KW-0812">Transmembrane</keyword>
<protein>
    <submittedName>
        <fullName evidence="2">Uncharacterized protein</fullName>
    </submittedName>
</protein>
<name>A0ABW2BG31_9HYPH</name>
<proteinExistence type="predicted"/>
<dbReference type="Proteomes" id="UP001596292">
    <property type="component" value="Unassembled WGS sequence"/>
</dbReference>
<dbReference type="RefSeq" id="WP_378967751.1">
    <property type="nucleotide sequence ID" value="NZ_JBHSWN010000001.1"/>
</dbReference>
<keyword evidence="1" id="KW-1133">Transmembrane helix</keyword>
<comment type="caution">
    <text evidence="2">The sequence shown here is derived from an EMBL/GenBank/DDBJ whole genome shotgun (WGS) entry which is preliminary data.</text>
</comment>
<dbReference type="EMBL" id="JBHSWN010000001">
    <property type="protein sequence ID" value="MFC6789087.1"/>
    <property type="molecule type" value="Genomic_DNA"/>
</dbReference>
<sequence length="160" mass="17829">MLQNSISHRHEDGSVHYTHCHGEYDAAFDPRVQACTPDDGRKQHGKLRVFGISLGLATTAFWAVMLLSPPLTQAHNEPTRLAPCLAAAADVAPWFERETRRRAHFTIATFEHGGFKSMLLDYEAAHWQCAAGHVEAAVQSYRALAERVMSLTDHDEPDAH</sequence>
<gene>
    <name evidence="2" type="ORF">ACFQE0_05250</name>
</gene>
<reference evidence="3" key="1">
    <citation type="journal article" date="2019" name="Int. J. Syst. Evol. Microbiol.">
        <title>The Global Catalogue of Microorganisms (GCM) 10K type strain sequencing project: providing services to taxonomists for standard genome sequencing and annotation.</title>
        <authorList>
            <consortium name="The Broad Institute Genomics Platform"/>
            <consortium name="The Broad Institute Genome Sequencing Center for Infectious Disease"/>
            <person name="Wu L."/>
            <person name="Ma J."/>
        </authorList>
    </citation>
    <scope>NUCLEOTIDE SEQUENCE [LARGE SCALE GENOMIC DNA]</scope>
    <source>
        <strain evidence="3">CCUG 48316</strain>
    </source>
</reference>
<keyword evidence="3" id="KW-1185">Reference proteome</keyword>
<feature type="transmembrane region" description="Helical" evidence="1">
    <location>
        <begin position="49"/>
        <end position="68"/>
    </location>
</feature>
<keyword evidence="1" id="KW-0472">Membrane</keyword>
<evidence type="ECO:0000313" key="2">
    <source>
        <dbReference type="EMBL" id="MFC6789087.1"/>
    </source>
</evidence>
<evidence type="ECO:0000256" key="1">
    <source>
        <dbReference type="SAM" id="Phobius"/>
    </source>
</evidence>
<accession>A0ABW2BG31</accession>